<dbReference type="PROSITE" id="PS00906">
    <property type="entry name" value="UROD_1"/>
    <property type="match status" value="1"/>
</dbReference>
<evidence type="ECO:0000256" key="8">
    <source>
        <dbReference type="HAMAP-Rule" id="MF_00218"/>
    </source>
</evidence>
<feature type="binding site" evidence="8">
    <location>
        <begin position="25"/>
        <end position="29"/>
    </location>
    <ligand>
        <name>substrate</name>
    </ligand>
</feature>
<sequence>MIKNDLFLRALKGETVERPPVWMMRQAGRYLPEFIAIREKYDFFTRCRTPELASEITVQPIRRYGMDAAILFSDILVIPQAMNIEVEMKPGVGPWLPNPVRTQQDVDNVIVPDIDETLGYVMEAIKATKELLNDEIPLIGFAGSPWTILCYCVQGQGSKNFDKAKEFCFTQPVAAHTLLQKITDTTIAYLKKKVKAGVNAVQVFDSWGGMLSPTDYQEFSWQYINQIIEALKDDAPVIAFGKGCWFALDKMSNSNASALGVDWTVSPKVARELTGNKITLQGNFDPVRLLSPPKVIKKMVRQMIDEFGKDKYIVNLGHGILPHIPLDNAKAFIDAVKEYKS</sequence>
<feature type="binding site" evidence="8">
    <location>
        <position position="44"/>
    </location>
    <ligand>
        <name>substrate</name>
    </ligand>
</feature>
<protein>
    <recommendedName>
        <fullName evidence="3 8">Uroporphyrinogen decarboxylase</fullName>
        <shortName evidence="8">UPD</shortName>
        <shortName evidence="8">URO-D</shortName>
        <ecNumber evidence="3 8">4.1.1.37</ecNumber>
    </recommendedName>
</protein>
<name>A0A1H3C2Q3_9FLAO</name>
<evidence type="ECO:0000256" key="1">
    <source>
        <dbReference type="ARBA" id="ARBA00004804"/>
    </source>
</evidence>
<gene>
    <name evidence="8" type="primary">hemE</name>
    <name evidence="12" type="ORF">SAMN05444411_10629</name>
</gene>
<comment type="similarity">
    <text evidence="2 8 10">Belongs to the uroporphyrinogen decarboxylase family.</text>
</comment>
<keyword evidence="13" id="KW-1185">Reference proteome</keyword>
<comment type="pathway">
    <text evidence="1 8 9">Porphyrin-containing compound metabolism; protoporphyrin-IX biosynthesis; coproporphyrinogen-III from 5-aminolevulinate: step 4/4.</text>
</comment>
<comment type="subcellular location">
    <subcellularLocation>
        <location evidence="8">Cytoplasm</location>
    </subcellularLocation>
</comment>
<reference evidence="13" key="1">
    <citation type="submission" date="2016-10" db="EMBL/GenBank/DDBJ databases">
        <authorList>
            <person name="Varghese N."/>
            <person name="Submissions S."/>
        </authorList>
    </citation>
    <scope>NUCLEOTIDE SEQUENCE [LARGE SCALE GENOMIC DNA]</scope>
    <source>
        <strain evidence="13">DSM 24956</strain>
    </source>
</reference>
<keyword evidence="4 8" id="KW-0963">Cytoplasm</keyword>
<dbReference type="STRING" id="762486.SAMN05444411_10629"/>
<dbReference type="GO" id="GO:0005829">
    <property type="term" value="C:cytosol"/>
    <property type="evidence" value="ECO:0007669"/>
    <property type="project" value="TreeGrafter"/>
</dbReference>
<evidence type="ECO:0000313" key="13">
    <source>
        <dbReference type="Proteomes" id="UP000199595"/>
    </source>
</evidence>
<dbReference type="Proteomes" id="UP000199595">
    <property type="component" value="Unassembled WGS sequence"/>
</dbReference>
<dbReference type="OrthoDB" id="9806656at2"/>
<evidence type="ECO:0000256" key="4">
    <source>
        <dbReference type="ARBA" id="ARBA00022490"/>
    </source>
</evidence>
<dbReference type="Pfam" id="PF01208">
    <property type="entry name" value="URO-D"/>
    <property type="match status" value="1"/>
</dbReference>
<dbReference type="RefSeq" id="WP_090123543.1">
    <property type="nucleotide sequence ID" value="NZ_FNNJ01000006.1"/>
</dbReference>
<comment type="subunit">
    <text evidence="8">Homodimer.</text>
</comment>
<dbReference type="PANTHER" id="PTHR21091">
    <property type="entry name" value="METHYLTETRAHYDROFOLATE:HOMOCYSTEINE METHYLTRANSFERASE RELATED"/>
    <property type="match status" value="1"/>
</dbReference>
<keyword evidence="5 8" id="KW-0210">Decarboxylase</keyword>
<feature type="binding site" evidence="8">
    <location>
        <position position="74"/>
    </location>
    <ligand>
        <name>substrate</name>
    </ligand>
</feature>
<evidence type="ECO:0000256" key="7">
    <source>
        <dbReference type="ARBA" id="ARBA00023244"/>
    </source>
</evidence>
<dbReference type="EMBL" id="FNNJ01000006">
    <property type="protein sequence ID" value="SDX48371.1"/>
    <property type="molecule type" value="Genomic_DNA"/>
</dbReference>
<feature type="site" description="Transition state stabilizer" evidence="8">
    <location>
        <position position="74"/>
    </location>
</feature>
<dbReference type="CDD" id="cd00717">
    <property type="entry name" value="URO-D"/>
    <property type="match status" value="1"/>
</dbReference>
<evidence type="ECO:0000313" key="12">
    <source>
        <dbReference type="EMBL" id="SDX48371.1"/>
    </source>
</evidence>
<dbReference type="FunFam" id="3.20.20.210:FF:000007">
    <property type="entry name" value="Uroporphyrinogen decarboxylase"/>
    <property type="match status" value="1"/>
</dbReference>
<dbReference type="InterPro" id="IPR000257">
    <property type="entry name" value="Uroporphyrinogen_deCOase"/>
</dbReference>
<dbReference type="SUPFAM" id="SSF51726">
    <property type="entry name" value="UROD/MetE-like"/>
    <property type="match status" value="1"/>
</dbReference>
<dbReference type="GO" id="GO:0004853">
    <property type="term" value="F:uroporphyrinogen decarboxylase activity"/>
    <property type="evidence" value="ECO:0007669"/>
    <property type="project" value="UniProtKB-UniRule"/>
</dbReference>
<dbReference type="GO" id="GO:0006782">
    <property type="term" value="P:protoporphyrinogen IX biosynthetic process"/>
    <property type="evidence" value="ECO:0007669"/>
    <property type="project" value="UniProtKB-UniRule"/>
</dbReference>
<dbReference type="HAMAP" id="MF_00218">
    <property type="entry name" value="URO_D"/>
    <property type="match status" value="1"/>
</dbReference>
<feature type="binding site" evidence="8">
    <location>
        <position position="151"/>
    </location>
    <ligand>
        <name>substrate</name>
    </ligand>
</feature>
<feature type="binding site" evidence="8">
    <location>
        <position position="206"/>
    </location>
    <ligand>
        <name>substrate</name>
    </ligand>
</feature>
<comment type="function">
    <text evidence="8">Catalyzes the decarboxylation of four acetate groups of uroporphyrinogen-III to yield coproporphyrinogen-III.</text>
</comment>
<feature type="domain" description="Uroporphyrinogen decarboxylase (URO-D)" evidence="11">
    <location>
        <begin position="20"/>
        <end position="29"/>
    </location>
</feature>
<dbReference type="UniPathway" id="UPA00251">
    <property type="reaction ID" value="UER00321"/>
</dbReference>
<comment type="catalytic activity">
    <reaction evidence="8 9">
        <text>uroporphyrinogen III + 4 H(+) = coproporphyrinogen III + 4 CO2</text>
        <dbReference type="Rhea" id="RHEA:19865"/>
        <dbReference type="ChEBI" id="CHEBI:15378"/>
        <dbReference type="ChEBI" id="CHEBI:16526"/>
        <dbReference type="ChEBI" id="CHEBI:57308"/>
        <dbReference type="ChEBI" id="CHEBI:57309"/>
        <dbReference type="EC" id="4.1.1.37"/>
    </reaction>
</comment>
<evidence type="ECO:0000259" key="11">
    <source>
        <dbReference type="PROSITE" id="PS00906"/>
    </source>
</evidence>
<evidence type="ECO:0000256" key="9">
    <source>
        <dbReference type="RuleBase" id="RU000554"/>
    </source>
</evidence>
<accession>A0A1H3C2Q3</accession>
<dbReference type="InterPro" id="IPR006361">
    <property type="entry name" value="Uroporphyrinogen_deCO2ase_HemE"/>
</dbReference>
<dbReference type="InterPro" id="IPR038071">
    <property type="entry name" value="UROD/MetE-like_sf"/>
</dbReference>
<dbReference type="NCBIfam" id="TIGR01464">
    <property type="entry name" value="hemE"/>
    <property type="match status" value="1"/>
</dbReference>
<evidence type="ECO:0000256" key="2">
    <source>
        <dbReference type="ARBA" id="ARBA00009935"/>
    </source>
</evidence>
<keyword evidence="7 8" id="KW-0627">Porphyrin biosynthesis</keyword>
<dbReference type="EC" id="4.1.1.37" evidence="3 8"/>
<keyword evidence="6 8" id="KW-0456">Lyase</keyword>
<organism evidence="12 13">
    <name type="scientific">Lutibacter oricola</name>
    <dbReference type="NCBI Taxonomy" id="762486"/>
    <lineage>
        <taxon>Bacteria</taxon>
        <taxon>Pseudomonadati</taxon>
        <taxon>Bacteroidota</taxon>
        <taxon>Flavobacteriia</taxon>
        <taxon>Flavobacteriales</taxon>
        <taxon>Flavobacteriaceae</taxon>
        <taxon>Lutibacter</taxon>
    </lineage>
</organism>
<evidence type="ECO:0000256" key="5">
    <source>
        <dbReference type="ARBA" id="ARBA00022793"/>
    </source>
</evidence>
<evidence type="ECO:0000256" key="10">
    <source>
        <dbReference type="RuleBase" id="RU004169"/>
    </source>
</evidence>
<dbReference type="AlphaFoldDB" id="A0A1H3C2Q3"/>
<evidence type="ECO:0000256" key="6">
    <source>
        <dbReference type="ARBA" id="ARBA00023239"/>
    </source>
</evidence>
<proteinExistence type="inferred from homology"/>
<evidence type="ECO:0000256" key="3">
    <source>
        <dbReference type="ARBA" id="ARBA00012288"/>
    </source>
</evidence>
<dbReference type="Gene3D" id="3.20.20.210">
    <property type="match status" value="1"/>
</dbReference>
<feature type="binding site" evidence="8">
    <location>
        <position position="318"/>
    </location>
    <ligand>
        <name>substrate</name>
    </ligand>
</feature>
<dbReference type="PANTHER" id="PTHR21091:SF169">
    <property type="entry name" value="UROPORPHYRINOGEN DECARBOXYLASE"/>
    <property type="match status" value="1"/>
</dbReference>